<evidence type="ECO:0000256" key="3">
    <source>
        <dbReference type="ARBA" id="ARBA00022679"/>
    </source>
</evidence>
<evidence type="ECO:0000313" key="6">
    <source>
        <dbReference type="Proteomes" id="UP001448207"/>
    </source>
</evidence>
<dbReference type="PANTHER" id="PTHR11129:SF3">
    <property type="entry name" value="PROTEIN PRENYLTRANSFERASE ALPHA SUBUNIT REPEAT-CONTAINING PROTEIN 1"/>
    <property type="match status" value="1"/>
</dbReference>
<evidence type="ECO:0000256" key="4">
    <source>
        <dbReference type="ARBA" id="ARBA00022737"/>
    </source>
</evidence>
<dbReference type="SUPFAM" id="SSF48439">
    <property type="entry name" value="Protein prenylyltransferase"/>
    <property type="match status" value="1"/>
</dbReference>
<protein>
    <submittedName>
        <fullName evidence="5">Uncharacterized protein</fullName>
    </submittedName>
</protein>
<dbReference type="Proteomes" id="UP001448207">
    <property type="component" value="Unassembled WGS sequence"/>
</dbReference>
<evidence type="ECO:0000256" key="2">
    <source>
        <dbReference type="ARBA" id="ARBA00022602"/>
    </source>
</evidence>
<organism evidence="5 6">
    <name type="scientific">Phycomyces blakesleeanus</name>
    <dbReference type="NCBI Taxonomy" id="4837"/>
    <lineage>
        <taxon>Eukaryota</taxon>
        <taxon>Fungi</taxon>
        <taxon>Fungi incertae sedis</taxon>
        <taxon>Mucoromycota</taxon>
        <taxon>Mucoromycotina</taxon>
        <taxon>Mucoromycetes</taxon>
        <taxon>Mucorales</taxon>
        <taxon>Phycomycetaceae</taxon>
        <taxon>Phycomyces</taxon>
    </lineage>
</organism>
<comment type="caution">
    <text evidence="5">The sequence shown here is derived from an EMBL/GenBank/DDBJ whole genome shotgun (WGS) entry which is preliminary data.</text>
</comment>
<gene>
    <name evidence="5" type="ORF">J3Q64DRAFT_1773413</name>
</gene>
<keyword evidence="2" id="KW-0637">Prenyltransferase</keyword>
<dbReference type="Pfam" id="PF01239">
    <property type="entry name" value="PPTA"/>
    <property type="match status" value="2"/>
</dbReference>
<comment type="similarity">
    <text evidence="1">Belongs to the protein prenyltransferase subunit alpha family.</text>
</comment>
<keyword evidence="6" id="KW-1185">Reference proteome</keyword>
<reference evidence="5 6" key="1">
    <citation type="submission" date="2024-04" db="EMBL/GenBank/DDBJ databases">
        <title>Symmetric and asymmetric DNA N6-adenine methylation regulates different biological responses in Mucorales.</title>
        <authorList>
            <consortium name="Lawrence Berkeley National Laboratory"/>
            <person name="Lax C."/>
            <person name="Mondo S.J."/>
            <person name="Osorio-Concepcion M."/>
            <person name="Muszewska A."/>
            <person name="Corrochano-Luque M."/>
            <person name="Gutierrez G."/>
            <person name="Riley R."/>
            <person name="Lipzen A."/>
            <person name="Guo J."/>
            <person name="Hundley H."/>
            <person name="Amirebrahimi M."/>
            <person name="Ng V."/>
            <person name="Lorenzo-Gutierrez D."/>
            <person name="Binder U."/>
            <person name="Yang J."/>
            <person name="Song Y."/>
            <person name="Canovas D."/>
            <person name="Navarro E."/>
            <person name="Freitag M."/>
            <person name="Gabaldon T."/>
            <person name="Grigoriev I.V."/>
            <person name="Corrochano L.M."/>
            <person name="Nicolas F.E."/>
            <person name="Garre V."/>
        </authorList>
    </citation>
    <scope>NUCLEOTIDE SEQUENCE [LARGE SCALE GENOMIC DNA]</scope>
    <source>
        <strain evidence="5 6">L51</strain>
    </source>
</reference>
<dbReference type="PANTHER" id="PTHR11129">
    <property type="entry name" value="PROTEIN FARNESYLTRANSFERASE ALPHA SUBUNIT/RAB GERANYLGERANYL TRANSFERASE ALPHA SUBUNIT"/>
    <property type="match status" value="1"/>
</dbReference>
<dbReference type="EMBL" id="JBCLYO010000033">
    <property type="protein sequence ID" value="KAL0075940.1"/>
    <property type="molecule type" value="Genomic_DNA"/>
</dbReference>
<dbReference type="Gene3D" id="1.25.40.120">
    <property type="entry name" value="Protein prenylyltransferase"/>
    <property type="match status" value="1"/>
</dbReference>
<proteinExistence type="inferred from homology"/>
<keyword evidence="4" id="KW-0677">Repeat</keyword>
<accession>A0ABR3ALY2</accession>
<evidence type="ECO:0000256" key="1">
    <source>
        <dbReference type="ARBA" id="ARBA00006734"/>
    </source>
</evidence>
<dbReference type="InterPro" id="IPR002088">
    <property type="entry name" value="Prenyl_trans_a"/>
</dbReference>
<keyword evidence="3" id="KW-0808">Transferase</keyword>
<evidence type="ECO:0000313" key="5">
    <source>
        <dbReference type="EMBL" id="KAL0075940.1"/>
    </source>
</evidence>
<name>A0ABR3ALY2_PHYBL</name>
<dbReference type="PROSITE" id="PS51147">
    <property type="entry name" value="PFTA"/>
    <property type="match status" value="1"/>
</dbReference>
<sequence length="367" mass="42636">MSQKTIYEKLVTVLSTNNIDEIGLLHIQPNLSDLPSESAAFYPLVVVESKLGISFQHLTALLSEAHKRYVLVRDAKGAADLAELEQVSRVLILIKPDHYTAMNTRKQLITSGQISIENELLLLELMFTIPKHSKSSIAWHHRQWIYKLKHSRNDPQSRLIDHINIEHELQLCDRTITLYPKGYYTWNYRHWLLSTMESDHHFVQKEYHHSRSRVEVNVSDHSCLQHLELALFAIVKDSPLKISILEDHLRWLDGVIISYPGHEALWYHRRYCLDILLCDMKDSIYYSQKHYEFIEDIAKGDPSPLAIDTNRSSLLRQVELALHFGVWLCLKEKDTGNVNIGRARSYLNRLESTPAISEIHRLFNDSA</sequence>